<evidence type="ECO:0000256" key="2">
    <source>
        <dbReference type="SAM" id="Phobius"/>
    </source>
</evidence>
<keyword evidence="2" id="KW-1133">Transmembrane helix</keyword>
<dbReference type="GO" id="GO:0006629">
    <property type="term" value="P:lipid metabolic process"/>
    <property type="evidence" value="ECO:0007669"/>
    <property type="project" value="InterPro"/>
</dbReference>
<name>A0A931DR91_9ACTN</name>
<dbReference type="EMBL" id="JADOUA010000001">
    <property type="protein sequence ID" value="MBG6091935.1"/>
    <property type="molecule type" value="Genomic_DNA"/>
</dbReference>
<sequence>MESHDRGAGSIEYIAVVLLIAAIAAAVSTSDVGATVVRGCAAAICRVTGDGACPLNGPDGDRRQTGTLAAPSPTRPTKPPIPKPVCRRNPNASWVDRLNAHNDYQNRRPLTDSLNNGATSVEADVWWEDGELKLKHDQDTAKVGTLRDKYVDPLIERARRQGAIYPGRTEPFQIFIEVKSKPKSAAYDEILKEIADLPPGVQVVLATDATTGDEAELRKVVDAPPNVTFSTDFDDCRIPPRLDPGSPHYDHAYAQRVSVLNGSFKECVSPNANLNADEKAAFTRLVQEVHDAGLKVRIWGGPDGEFRSDWLASGKPFGGDNPFMGDNDSNGDFTYCPPGLDDCARANHIGWMDLQLQAGADYLPTNHLTTGAEHLKYCGDVPRPPVYTTPPPPTGKPAPPTHLPSPSAGPAPRR</sequence>
<feature type="transmembrane region" description="Helical" evidence="2">
    <location>
        <begin position="12"/>
        <end position="30"/>
    </location>
</feature>
<reference evidence="3" key="1">
    <citation type="submission" date="2020-11" db="EMBL/GenBank/DDBJ databases">
        <title>Sequencing the genomes of 1000 actinobacteria strains.</title>
        <authorList>
            <person name="Klenk H.-P."/>
        </authorList>
    </citation>
    <scope>NUCLEOTIDE SEQUENCE</scope>
    <source>
        <strain evidence="3">DSM 43175</strain>
    </source>
</reference>
<feature type="region of interest" description="Disordered" evidence="1">
    <location>
        <begin position="55"/>
        <end position="90"/>
    </location>
</feature>
<accession>A0A931DR91</accession>
<dbReference type="GO" id="GO:0008081">
    <property type="term" value="F:phosphoric diester hydrolase activity"/>
    <property type="evidence" value="ECO:0007669"/>
    <property type="project" value="InterPro"/>
</dbReference>
<feature type="compositionally biased region" description="Pro residues" evidence="1">
    <location>
        <begin position="382"/>
        <end position="414"/>
    </location>
</feature>
<keyword evidence="2" id="KW-0472">Membrane</keyword>
<dbReference type="InterPro" id="IPR017946">
    <property type="entry name" value="PLC-like_Pdiesterase_TIM-brl"/>
</dbReference>
<dbReference type="RefSeq" id="WP_197014191.1">
    <property type="nucleotide sequence ID" value="NZ_BAABES010000002.1"/>
</dbReference>
<gene>
    <name evidence="3" type="ORF">IW256_006048</name>
</gene>
<organism evidence="3 4">
    <name type="scientific">Actinomadura viridis</name>
    <dbReference type="NCBI Taxonomy" id="58110"/>
    <lineage>
        <taxon>Bacteria</taxon>
        <taxon>Bacillati</taxon>
        <taxon>Actinomycetota</taxon>
        <taxon>Actinomycetes</taxon>
        <taxon>Streptosporangiales</taxon>
        <taxon>Thermomonosporaceae</taxon>
        <taxon>Actinomadura</taxon>
    </lineage>
</organism>
<evidence type="ECO:0000256" key="1">
    <source>
        <dbReference type="SAM" id="MobiDB-lite"/>
    </source>
</evidence>
<dbReference type="SUPFAM" id="SSF51695">
    <property type="entry name" value="PLC-like phosphodiesterases"/>
    <property type="match status" value="1"/>
</dbReference>
<keyword evidence="4" id="KW-1185">Reference proteome</keyword>
<dbReference type="Proteomes" id="UP000614047">
    <property type="component" value="Unassembled WGS sequence"/>
</dbReference>
<evidence type="ECO:0000313" key="3">
    <source>
        <dbReference type="EMBL" id="MBG6091935.1"/>
    </source>
</evidence>
<comment type="caution">
    <text evidence="3">The sequence shown here is derived from an EMBL/GenBank/DDBJ whole genome shotgun (WGS) entry which is preliminary data.</text>
</comment>
<evidence type="ECO:0000313" key="4">
    <source>
        <dbReference type="Proteomes" id="UP000614047"/>
    </source>
</evidence>
<protein>
    <submittedName>
        <fullName evidence="3">Glycerophosphoryl diester phosphodiesterase</fullName>
    </submittedName>
</protein>
<feature type="region of interest" description="Disordered" evidence="1">
    <location>
        <begin position="381"/>
        <end position="414"/>
    </location>
</feature>
<proteinExistence type="predicted"/>
<dbReference type="AlphaFoldDB" id="A0A931DR91"/>
<keyword evidence="2" id="KW-0812">Transmembrane</keyword>
<feature type="compositionally biased region" description="Pro residues" evidence="1">
    <location>
        <begin position="73"/>
        <end position="83"/>
    </location>
</feature>